<feature type="transmembrane region" description="Helical" evidence="1">
    <location>
        <begin position="12"/>
        <end position="30"/>
    </location>
</feature>
<dbReference type="AlphaFoldDB" id="A0A0G1BAV4"/>
<accession>A0A0G1BAV4</accession>
<keyword evidence="1" id="KW-0812">Transmembrane</keyword>
<evidence type="ECO:0000313" key="3">
    <source>
        <dbReference type="EMBL" id="KKS43486.1"/>
    </source>
</evidence>
<dbReference type="InterPro" id="IPR043712">
    <property type="entry name" value="DUF5652"/>
</dbReference>
<keyword evidence="1" id="KW-1133">Transmembrane helix</keyword>
<evidence type="ECO:0000313" key="4">
    <source>
        <dbReference type="Proteomes" id="UP000033854"/>
    </source>
</evidence>
<sequence>MNNLSFMPVYSGMAPLIVILVLSDLILKGVALFKSAQRDQKVWFVALLLVNSLGILPIIYLIVNGDIRLTTPAKKKRK</sequence>
<organism evidence="3 4">
    <name type="scientific">Candidatus Collierbacteria bacterium GW2011_GWA2_42_17</name>
    <dbReference type="NCBI Taxonomy" id="1618378"/>
    <lineage>
        <taxon>Bacteria</taxon>
        <taxon>Candidatus Collieribacteriota</taxon>
    </lineage>
</organism>
<keyword evidence="1" id="KW-0472">Membrane</keyword>
<dbReference type="Pfam" id="PF18893">
    <property type="entry name" value="DUF5652"/>
    <property type="match status" value="1"/>
</dbReference>
<feature type="domain" description="DUF5652" evidence="2">
    <location>
        <begin position="13"/>
        <end position="65"/>
    </location>
</feature>
<evidence type="ECO:0000256" key="1">
    <source>
        <dbReference type="SAM" id="Phobius"/>
    </source>
</evidence>
<comment type="caution">
    <text evidence="3">The sequence shown here is derived from an EMBL/GenBank/DDBJ whole genome shotgun (WGS) entry which is preliminary data.</text>
</comment>
<evidence type="ECO:0000259" key="2">
    <source>
        <dbReference type="Pfam" id="PF18893"/>
    </source>
</evidence>
<proteinExistence type="predicted"/>
<dbReference type="Proteomes" id="UP000033854">
    <property type="component" value="Unassembled WGS sequence"/>
</dbReference>
<name>A0A0G1BAV4_9BACT</name>
<gene>
    <name evidence="3" type="ORF">UV06_C0001G0220</name>
</gene>
<reference evidence="3 4" key="1">
    <citation type="journal article" date="2015" name="Nature">
        <title>rRNA introns, odd ribosomes, and small enigmatic genomes across a large radiation of phyla.</title>
        <authorList>
            <person name="Brown C.T."/>
            <person name="Hug L.A."/>
            <person name="Thomas B.C."/>
            <person name="Sharon I."/>
            <person name="Castelle C.J."/>
            <person name="Singh A."/>
            <person name="Wilkins M.J."/>
            <person name="Williams K.H."/>
            <person name="Banfield J.F."/>
        </authorList>
    </citation>
    <scope>NUCLEOTIDE SEQUENCE [LARGE SCALE GENOMIC DNA]</scope>
</reference>
<protein>
    <recommendedName>
        <fullName evidence="2">DUF5652 domain-containing protein</fullName>
    </recommendedName>
</protein>
<feature type="transmembrane region" description="Helical" evidence="1">
    <location>
        <begin position="42"/>
        <end position="63"/>
    </location>
</feature>
<dbReference type="EMBL" id="LCDA01000001">
    <property type="protein sequence ID" value="KKS43486.1"/>
    <property type="molecule type" value="Genomic_DNA"/>
</dbReference>